<dbReference type="Proteomes" id="UP001199642">
    <property type="component" value="Chromosome"/>
</dbReference>
<feature type="chain" id="PRO_5045267377" description="MSP domain-containing protein" evidence="1">
    <location>
        <begin position="19"/>
        <end position="127"/>
    </location>
</feature>
<evidence type="ECO:0008006" key="4">
    <source>
        <dbReference type="Google" id="ProtNLM"/>
    </source>
</evidence>
<gene>
    <name evidence="2" type="ORF">K8F61_16990</name>
</gene>
<sequence length="127" mass="12748">MSIRPLLARAAVAVVASAALLGLTACGSPSGQTLPPVIVDLGEIDGTTVEVAEGNSIDLIGDDTTFTEWSAEIADPTVVSFIPGKDDGSAQFNPGLEALHVGTTAVTLDNAASGKSVAFTVEVVAKP</sequence>
<keyword evidence="1" id="KW-0732">Signal</keyword>
<accession>A0ABY3RQV5</accession>
<protein>
    <recommendedName>
        <fullName evidence="4">MSP domain-containing protein</fullName>
    </recommendedName>
</protein>
<dbReference type="PROSITE" id="PS51257">
    <property type="entry name" value="PROKAR_LIPOPROTEIN"/>
    <property type="match status" value="1"/>
</dbReference>
<evidence type="ECO:0000256" key="1">
    <source>
        <dbReference type="SAM" id="SignalP"/>
    </source>
</evidence>
<evidence type="ECO:0000313" key="2">
    <source>
        <dbReference type="EMBL" id="UGS26301.1"/>
    </source>
</evidence>
<dbReference type="EMBL" id="CP082781">
    <property type="protein sequence ID" value="UGS26301.1"/>
    <property type="molecule type" value="Genomic_DNA"/>
</dbReference>
<organism evidence="2 3">
    <name type="scientific">Microbacterium resistens</name>
    <dbReference type="NCBI Taxonomy" id="156977"/>
    <lineage>
        <taxon>Bacteria</taxon>
        <taxon>Bacillati</taxon>
        <taxon>Actinomycetota</taxon>
        <taxon>Actinomycetes</taxon>
        <taxon>Micrococcales</taxon>
        <taxon>Microbacteriaceae</taxon>
        <taxon>Microbacterium</taxon>
    </lineage>
</organism>
<proteinExistence type="predicted"/>
<keyword evidence="3" id="KW-1185">Reference proteome</keyword>
<feature type="signal peptide" evidence="1">
    <location>
        <begin position="1"/>
        <end position="18"/>
    </location>
</feature>
<evidence type="ECO:0000313" key="3">
    <source>
        <dbReference type="Proteomes" id="UP001199642"/>
    </source>
</evidence>
<name>A0ABY3RQV5_9MICO</name>
<reference evidence="2 3" key="1">
    <citation type="submission" date="2023-01" db="EMBL/GenBank/DDBJ databases">
        <title>Characterization of estradiol degrading bacteria Microbacterium sp. MZT7 and reveal degrading genes through genome analysis.</title>
        <authorList>
            <person name="Hao P."/>
            <person name="Gao Y."/>
        </authorList>
    </citation>
    <scope>NUCLEOTIDE SEQUENCE [LARGE SCALE GENOMIC DNA]</scope>
    <source>
        <strain evidence="2 3">MZT7</strain>
    </source>
</reference>
<dbReference type="RefSeq" id="WP_231820002.1">
    <property type="nucleotide sequence ID" value="NZ_CP082781.1"/>
</dbReference>